<keyword evidence="5" id="KW-0862">Zinc</keyword>
<name>A0A931IVX2_9BURK</name>
<feature type="domain" description="Alanyl-transfer RNA synthetases family profile" evidence="7">
    <location>
        <begin position="1"/>
        <end position="230"/>
    </location>
</feature>
<dbReference type="Pfam" id="PF01411">
    <property type="entry name" value="tRNA-synt_2c"/>
    <property type="match status" value="1"/>
</dbReference>
<evidence type="ECO:0000256" key="2">
    <source>
        <dbReference type="ARBA" id="ARBA00004496"/>
    </source>
</evidence>
<evidence type="ECO:0000256" key="5">
    <source>
        <dbReference type="ARBA" id="ARBA00022833"/>
    </source>
</evidence>
<dbReference type="InterPro" id="IPR018164">
    <property type="entry name" value="Ala-tRNA-synth_IIc_N"/>
</dbReference>
<dbReference type="Gene3D" id="3.30.980.10">
    <property type="entry name" value="Threonyl-trna Synthetase, Chain A, domain 2"/>
    <property type="match status" value="1"/>
</dbReference>
<dbReference type="EMBL" id="JAEDAL010000001">
    <property type="protein sequence ID" value="MBH9551623.1"/>
    <property type="molecule type" value="Genomic_DNA"/>
</dbReference>
<reference evidence="8" key="1">
    <citation type="submission" date="2020-12" db="EMBL/GenBank/DDBJ databases">
        <title>The genome sequence of Inhella sp. 4Y17.</title>
        <authorList>
            <person name="Liu Y."/>
        </authorList>
    </citation>
    <scope>NUCLEOTIDE SEQUENCE</scope>
    <source>
        <strain evidence="8">4Y10</strain>
    </source>
</reference>
<dbReference type="InterPro" id="IPR018165">
    <property type="entry name" value="Ala-tRNA-synth_IIc_core"/>
</dbReference>
<dbReference type="Gene3D" id="2.40.30.130">
    <property type="match status" value="1"/>
</dbReference>
<dbReference type="GO" id="GO:0005737">
    <property type="term" value="C:cytoplasm"/>
    <property type="evidence" value="ECO:0007669"/>
    <property type="project" value="UniProtKB-SubCell"/>
</dbReference>
<keyword evidence="9" id="KW-1185">Reference proteome</keyword>
<dbReference type="GO" id="GO:0006419">
    <property type="term" value="P:alanyl-tRNA aminoacylation"/>
    <property type="evidence" value="ECO:0007669"/>
    <property type="project" value="InterPro"/>
</dbReference>
<dbReference type="InterPro" id="IPR051335">
    <property type="entry name" value="Alanyl-tRNA_Editing_Enzymes"/>
</dbReference>
<dbReference type="SUPFAM" id="SSF50447">
    <property type="entry name" value="Translation proteins"/>
    <property type="match status" value="1"/>
</dbReference>
<evidence type="ECO:0000256" key="3">
    <source>
        <dbReference type="ARBA" id="ARBA00017959"/>
    </source>
</evidence>
<dbReference type="Proteomes" id="UP000620139">
    <property type="component" value="Unassembled WGS sequence"/>
</dbReference>
<gene>
    <name evidence="8" type="ORF">I7X43_02070</name>
</gene>
<sequence length="240" mass="26041">MDSTEELFREDANQWTCEANVLAFEEDGGLILDRTVAYPVGGGQAGDAGVIHADGVSWRFGDTRKSKQHPGAILHVIEGAAPLPGTRVIVEIDADRRQCHRRFHTATHLLCALLPYPVNGCSITQSYARLDFHTDEAFDKDALNAGLAHWVAAARPVRHRWISEAELDANPSLVRSMSVQPPRGLGRVRVIDIDGVDLQPCGGTHVNNTADIGAVLVTKIEKKAAKTRRVVLGFAAPDVT</sequence>
<evidence type="ECO:0000313" key="9">
    <source>
        <dbReference type="Proteomes" id="UP000620139"/>
    </source>
</evidence>
<dbReference type="GO" id="GO:0002161">
    <property type="term" value="F:aminoacyl-tRNA deacylase activity"/>
    <property type="evidence" value="ECO:0007669"/>
    <property type="project" value="UniProtKB-ARBA"/>
</dbReference>
<evidence type="ECO:0000259" key="7">
    <source>
        <dbReference type="PROSITE" id="PS50860"/>
    </source>
</evidence>
<dbReference type="AlphaFoldDB" id="A0A931IVX2"/>
<keyword evidence="4" id="KW-0479">Metal-binding</keyword>
<accession>A0A931IVX2</accession>
<dbReference type="RefSeq" id="WP_198099228.1">
    <property type="nucleotide sequence ID" value="NZ_JAEDAL010000001.1"/>
</dbReference>
<dbReference type="GO" id="GO:0046872">
    <property type="term" value="F:metal ion binding"/>
    <property type="evidence" value="ECO:0007669"/>
    <property type="project" value="UniProtKB-KW"/>
</dbReference>
<dbReference type="PROSITE" id="PS50860">
    <property type="entry name" value="AA_TRNA_LIGASE_II_ALA"/>
    <property type="match status" value="1"/>
</dbReference>
<comment type="caution">
    <text evidence="8">The sequence shown here is derived from an EMBL/GenBank/DDBJ whole genome shotgun (WGS) entry which is preliminary data.</text>
</comment>
<dbReference type="InterPro" id="IPR018163">
    <property type="entry name" value="Thr/Ala-tRNA-synth_IIc_edit"/>
</dbReference>
<evidence type="ECO:0000256" key="6">
    <source>
        <dbReference type="ARBA" id="ARBA00032577"/>
    </source>
</evidence>
<dbReference type="SMART" id="SM00863">
    <property type="entry name" value="tRNA_SAD"/>
    <property type="match status" value="1"/>
</dbReference>
<dbReference type="GO" id="GO:0005524">
    <property type="term" value="F:ATP binding"/>
    <property type="evidence" value="ECO:0007669"/>
    <property type="project" value="InterPro"/>
</dbReference>
<dbReference type="InterPro" id="IPR009000">
    <property type="entry name" value="Transl_B-barrel_sf"/>
</dbReference>
<dbReference type="InterPro" id="IPR012947">
    <property type="entry name" value="tRNA_SAD"/>
</dbReference>
<dbReference type="GO" id="GO:0003676">
    <property type="term" value="F:nucleic acid binding"/>
    <property type="evidence" value="ECO:0007669"/>
    <property type="project" value="InterPro"/>
</dbReference>
<proteinExistence type="predicted"/>
<protein>
    <recommendedName>
        <fullName evidence="3">Alanine--tRNA ligase</fullName>
    </recommendedName>
    <alternativeName>
        <fullName evidence="6">Alanyl-tRNA synthetase</fullName>
    </alternativeName>
</protein>
<evidence type="ECO:0000256" key="1">
    <source>
        <dbReference type="ARBA" id="ARBA00001947"/>
    </source>
</evidence>
<comment type="cofactor">
    <cofactor evidence="1">
        <name>Zn(2+)</name>
        <dbReference type="ChEBI" id="CHEBI:29105"/>
    </cofactor>
</comment>
<evidence type="ECO:0000313" key="8">
    <source>
        <dbReference type="EMBL" id="MBH9551623.1"/>
    </source>
</evidence>
<comment type="subcellular location">
    <subcellularLocation>
        <location evidence="2">Cytoplasm</location>
    </subcellularLocation>
</comment>
<dbReference type="Pfam" id="PF07973">
    <property type="entry name" value="tRNA_SAD"/>
    <property type="match status" value="1"/>
</dbReference>
<dbReference type="SUPFAM" id="SSF55186">
    <property type="entry name" value="ThrRS/AlaRS common domain"/>
    <property type="match status" value="1"/>
</dbReference>
<dbReference type="PANTHER" id="PTHR43462:SF1">
    <property type="entry name" value="ALANYL-TRNA EDITING PROTEIN AARSD1"/>
    <property type="match status" value="1"/>
</dbReference>
<evidence type="ECO:0000256" key="4">
    <source>
        <dbReference type="ARBA" id="ARBA00022723"/>
    </source>
</evidence>
<organism evidence="8 9">
    <name type="scientific">Inhella gelatinilytica</name>
    <dbReference type="NCBI Taxonomy" id="2795030"/>
    <lineage>
        <taxon>Bacteria</taxon>
        <taxon>Pseudomonadati</taxon>
        <taxon>Pseudomonadota</taxon>
        <taxon>Betaproteobacteria</taxon>
        <taxon>Burkholderiales</taxon>
        <taxon>Sphaerotilaceae</taxon>
        <taxon>Inhella</taxon>
    </lineage>
</organism>
<dbReference type="PANTHER" id="PTHR43462">
    <property type="entry name" value="ALANYL-TRNA EDITING PROTEIN"/>
    <property type="match status" value="1"/>
</dbReference>
<dbReference type="GO" id="GO:0004813">
    <property type="term" value="F:alanine-tRNA ligase activity"/>
    <property type="evidence" value="ECO:0007669"/>
    <property type="project" value="InterPro"/>
</dbReference>